<name>S0KJH2_9ENTE</name>
<evidence type="ECO:0000313" key="3">
    <source>
        <dbReference type="Proteomes" id="UP000014113"/>
    </source>
</evidence>
<keyword evidence="3" id="KW-1185">Reference proteome</keyword>
<dbReference type="STRING" id="1121865.OMW_00130"/>
<dbReference type="InterPro" id="IPR045864">
    <property type="entry name" value="aa-tRNA-synth_II/BPL/LPL"/>
</dbReference>
<dbReference type="RefSeq" id="WP_016182301.1">
    <property type="nucleotide sequence ID" value="NZ_JXKI01000007.1"/>
</dbReference>
<dbReference type="GO" id="GO:0140096">
    <property type="term" value="F:catalytic activity, acting on a protein"/>
    <property type="evidence" value="ECO:0007669"/>
    <property type="project" value="UniProtKB-ARBA"/>
</dbReference>
<dbReference type="eggNOG" id="COG0095">
    <property type="taxonomic scope" value="Bacteria"/>
</dbReference>
<dbReference type="PATRIC" id="fig|1121865.3.peg.125"/>
<dbReference type="Pfam" id="PF21948">
    <property type="entry name" value="LplA-B_cat"/>
    <property type="match status" value="1"/>
</dbReference>
<dbReference type="OrthoDB" id="2080934at2"/>
<protein>
    <recommendedName>
        <fullName evidence="1">BPL/LPL catalytic domain-containing protein</fullName>
    </recommendedName>
</protein>
<dbReference type="CDD" id="cd16443">
    <property type="entry name" value="LplA"/>
    <property type="match status" value="1"/>
</dbReference>
<evidence type="ECO:0000259" key="1">
    <source>
        <dbReference type="PROSITE" id="PS51733"/>
    </source>
</evidence>
<dbReference type="Proteomes" id="UP000014113">
    <property type="component" value="Unassembled WGS sequence"/>
</dbReference>
<gene>
    <name evidence="2" type="ORF">I568_00724</name>
</gene>
<dbReference type="Gene3D" id="3.30.930.10">
    <property type="entry name" value="Bira Bifunctional Protein, Domain 2"/>
    <property type="match status" value="1"/>
</dbReference>
<dbReference type="InterPro" id="IPR004143">
    <property type="entry name" value="BPL_LPL_catalytic"/>
</dbReference>
<dbReference type="SUPFAM" id="SSF55681">
    <property type="entry name" value="Class II aaRS and biotin synthetases"/>
    <property type="match status" value="1"/>
</dbReference>
<dbReference type="PANTHER" id="PTHR43679:SF2">
    <property type="entry name" value="OCTANOYL-[GCVH]:PROTEIN N-OCTANOYLTRANSFERASE"/>
    <property type="match status" value="1"/>
</dbReference>
<dbReference type="PROSITE" id="PS51733">
    <property type="entry name" value="BPL_LPL_CATALYTIC"/>
    <property type="match status" value="1"/>
</dbReference>
<proteinExistence type="predicted"/>
<sequence length="267" mass="30326">MMQYTQFAHDHYTFENIYLPFAVTDTFTQCAGELNQCFIHTWSTDPLVILGMRDQQLAQFKKGVDFLHEQGFETIIRNAGGLAVVSDPGILNLTLAFPKQMITSIEEGYQKLLDLLQASFPQLTIQAGEIADSYCPGSYDLSVNHQKIAGLAQRRVANGVAVMMYLSINGNQELRGKLIQTFYQLAESEKNQSFSFPKVNPKSMITISELLQQEWTLKQTIDQLAKQLTISQQFKTSQWIQSNQLESLLNQRFQSMLKRNIALKEGL</sequence>
<dbReference type="AlphaFoldDB" id="S0KJH2"/>
<evidence type="ECO:0000313" key="2">
    <source>
        <dbReference type="EMBL" id="EOW84237.1"/>
    </source>
</evidence>
<dbReference type="InterPro" id="IPR050664">
    <property type="entry name" value="Octanoyltrans_LipM/LipL"/>
</dbReference>
<dbReference type="GO" id="GO:0009249">
    <property type="term" value="P:protein lipoylation"/>
    <property type="evidence" value="ECO:0007669"/>
    <property type="project" value="UniProtKB-ARBA"/>
</dbReference>
<reference evidence="2 3" key="1">
    <citation type="submission" date="2013-03" db="EMBL/GenBank/DDBJ databases">
        <title>The Genome Sequence of Enterococcus columbae ATCC_51263 (PacBio/Illumina hybrid assembly).</title>
        <authorList>
            <consortium name="The Broad Institute Genomics Platform"/>
            <consortium name="The Broad Institute Genome Sequencing Center for Infectious Disease"/>
            <person name="Earl A."/>
            <person name="Russ C."/>
            <person name="Gilmore M."/>
            <person name="Surin D."/>
            <person name="Walker B."/>
            <person name="Young S."/>
            <person name="Zeng Q."/>
            <person name="Gargeya S."/>
            <person name="Fitzgerald M."/>
            <person name="Haas B."/>
            <person name="Abouelleil A."/>
            <person name="Allen A.W."/>
            <person name="Alvarado L."/>
            <person name="Arachchi H.M."/>
            <person name="Berlin A.M."/>
            <person name="Chapman S.B."/>
            <person name="Gainer-Dewar J."/>
            <person name="Goldberg J."/>
            <person name="Griggs A."/>
            <person name="Gujja S."/>
            <person name="Hansen M."/>
            <person name="Howarth C."/>
            <person name="Imamovic A."/>
            <person name="Ireland A."/>
            <person name="Larimer J."/>
            <person name="McCowan C."/>
            <person name="Murphy C."/>
            <person name="Pearson M."/>
            <person name="Poon T.W."/>
            <person name="Priest M."/>
            <person name="Roberts A."/>
            <person name="Saif S."/>
            <person name="Shea T."/>
            <person name="Sisk P."/>
            <person name="Sykes S."/>
            <person name="Wortman J."/>
            <person name="Nusbaum C."/>
            <person name="Birren B."/>
        </authorList>
    </citation>
    <scope>NUCLEOTIDE SEQUENCE [LARGE SCALE GENOMIC DNA]</scope>
    <source>
        <strain evidence="2 3">ATCC 51263</strain>
    </source>
</reference>
<feature type="domain" description="BPL/LPL catalytic" evidence="1">
    <location>
        <begin position="33"/>
        <end position="215"/>
    </location>
</feature>
<comment type="caution">
    <text evidence="2">The sequence shown here is derived from an EMBL/GenBank/DDBJ whole genome shotgun (WGS) entry which is preliminary data.</text>
</comment>
<organism evidence="2 3">
    <name type="scientific">Enterococcus columbae DSM 7374 = ATCC 51263</name>
    <dbReference type="NCBI Taxonomy" id="1121865"/>
    <lineage>
        <taxon>Bacteria</taxon>
        <taxon>Bacillati</taxon>
        <taxon>Bacillota</taxon>
        <taxon>Bacilli</taxon>
        <taxon>Lactobacillales</taxon>
        <taxon>Enterococcaceae</taxon>
        <taxon>Enterococcus</taxon>
    </lineage>
</organism>
<dbReference type="EMBL" id="ASWJ01000004">
    <property type="protein sequence ID" value="EOW84237.1"/>
    <property type="molecule type" value="Genomic_DNA"/>
</dbReference>
<dbReference type="PANTHER" id="PTHR43679">
    <property type="entry name" value="OCTANOYLTRANSFERASE LIPM-RELATED"/>
    <property type="match status" value="1"/>
</dbReference>
<dbReference type="GO" id="GO:0016740">
    <property type="term" value="F:transferase activity"/>
    <property type="evidence" value="ECO:0007669"/>
    <property type="project" value="UniProtKB-ARBA"/>
</dbReference>
<accession>S0KJH2</accession>